<evidence type="ECO:0000313" key="5">
    <source>
        <dbReference type="Proteomes" id="UP000235392"/>
    </source>
</evidence>
<feature type="compositionally biased region" description="Polar residues" evidence="1">
    <location>
        <begin position="69"/>
        <end position="102"/>
    </location>
</feature>
<accession>A0A2N5UCS9</accession>
<dbReference type="EMBL" id="PGCI01000172">
    <property type="protein sequence ID" value="PLW35757.1"/>
    <property type="molecule type" value="Genomic_DNA"/>
</dbReference>
<gene>
    <name evidence="2" type="ORF">PCANC_22813</name>
    <name evidence="3" type="ORF">PCASD_20643</name>
</gene>
<dbReference type="Proteomes" id="UP000235388">
    <property type="component" value="Unassembled WGS sequence"/>
</dbReference>
<sequence length="253" mass="27693">MSNCKGLTLSWSKSPLAFSTLDSHPKNVWSQPDGQITGQPSPTGKAENSLEGITDDFPATLARTLNNFNAKKEPSSSTSHHLAQYSSSPARKSSKLTGSGTWWSRLPPPTRLLPPLLPTKSSKQDVEMNVQHLISSDCPGNKATDPTSGLSTLDHGVNDESQHDEQDSPSNSEVDDPNLVKEHDGGMHDDFGDEMDPEQAPFHELMMSKIWTRARWPPCAHATLYLDLTVRLPLLMGSVEVAVVSRKTPRSPF</sequence>
<reference evidence="4 5" key="1">
    <citation type="submission" date="2017-11" db="EMBL/GenBank/DDBJ databases">
        <title>De novo assembly and phasing of dikaryotic genomes from two isolates of Puccinia coronata f. sp. avenae, the causal agent of oat crown rust.</title>
        <authorList>
            <person name="Miller M.E."/>
            <person name="Zhang Y."/>
            <person name="Omidvar V."/>
            <person name="Sperschneider J."/>
            <person name="Schwessinger B."/>
            <person name="Raley C."/>
            <person name="Palmer J.M."/>
            <person name="Garnica D."/>
            <person name="Upadhyaya N."/>
            <person name="Rathjen J."/>
            <person name="Taylor J.M."/>
            <person name="Park R.F."/>
            <person name="Dodds P.N."/>
            <person name="Hirsch C.D."/>
            <person name="Kianian S.F."/>
            <person name="Figueroa M."/>
        </authorList>
    </citation>
    <scope>NUCLEOTIDE SEQUENCE [LARGE SCALE GENOMIC DNA]</scope>
    <source>
        <strain evidence="2">12NC29</strain>
        <strain evidence="3">12SD80</strain>
    </source>
</reference>
<feature type="compositionally biased region" description="Polar residues" evidence="1">
    <location>
        <begin position="28"/>
        <end position="42"/>
    </location>
</feature>
<keyword evidence="4" id="KW-1185">Reference proteome</keyword>
<organism evidence="2 4">
    <name type="scientific">Puccinia coronata f. sp. avenae</name>
    <dbReference type="NCBI Taxonomy" id="200324"/>
    <lineage>
        <taxon>Eukaryota</taxon>
        <taxon>Fungi</taxon>
        <taxon>Dikarya</taxon>
        <taxon>Basidiomycota</taxon>
        <taxon>Pucciniomycotina</taxon>
        <taxon>Pucciniomycetes</taxon>
        <taxon>Pucciniales</taxon>
        <taxon>Pucciniaceae</taxon>
        <taxon>Puccinia</taxon>
    </lineage>
</organism>
<dbReference type="EMBL" id="PGCJ01000255">
    <property type="protein sequence ID" value="PLW35552.1"/>
    <property type="molecule type" value="Genomic_DNA"/>
</dbReference>
<evidence type="ECO:0000313" key="3">
    <source>
        <dbReference type="EMBL" id="PLW35757.1"/>
    </source>
</evidence>
<feature type="compositionally biased region" description="Basic and acidic residues" evidence="1">
    <location>
        <begin position="156"/>
        <end position="166"/>
    </location>
</feature>
<dbReference type="OrthoDB" id="2504896at2759"/>
<feature type="compositionally biased region" description="Basic and acidic residues" evidence="1">
    <location>
        <begin position="178"/>
        <end position="190"/>
    </location>
</feature>
<evidence type="ECO:0000313" key="4">
    <source>
        <dbReference type="Proteomes" id="UP000235388"/>
    </source>
</evidence>
<evidence type="ECO:0000313" key="2">
    <source>
        <dbReference type="EMBL" id="PLW35552.1"/>
    </source>
</evidence>
<feature type="region of interest" description="Disordered" evidence="1">
    <location>
        <begin position="69"/>
        <end position="119"/>
    </location>
</feature>
<proteinExistence type="predicted"/>
<name>A0A2N5UCS9_9BASI</name>
<feature type="compositionally biased region" description="Pro residues" evidence="1">
    <location>
        <begin position="106"/>
        <end position="117"/>
    </location>
</feature>
<protein>
    <submittedName>
        <fullName evidence="2">Uncharacterized protein</fullName>
    </submittedName>
</protein>
<dbReference type="Proteomes" id="UP000235392">
    <property type="component" value="Unassembled WGS sequence"/>
</dbReference>
<feature type="region of interest" description="Disordered" evidence="1">
    <location>
        <begin position="22"/>
        <end position="54"/>
    </location>
</feature>
<evidence type="ECO:0000256" key="1">
    <source>
        <dbReference type="SAM" id="MobiDB-lite"/>
    </source>
</evidence>
<feature type="region of interest" description="Disordered" evidence="1">
    <location>
        <begin position="134"/>
        <end position="197"/>
    </location>
</feature>
<comment type="caution">
    <text evidence="2">The sequence shown here is derived from an EMBL/GenBank/DDBJ whole genome shotgun (WGS) entry which is preliminary data.</text>
</comment>
<dbReference type="AlphaFoldDB" id="A0A2N5UCS9"/>